<dbReference type="PANTHER" id="PTHR43798:SF31">
    <property type="entry name" value="AB HYDROLASE SUPERFAMILY PROTEIN YCLE"/>
    <property type="match status" value="1"/>
</dbReference>
<dbReference type="Pfam" id="PF00561">
    <property type="entry name" value="Abhydrolase_1"/>
    <property type="match status" value="1"/>
</dbReference>
<evidence type="ECO:0000313" key="3">
    <source>
        <dbReference type="EMBL" id="KAA8885762.1"/>
    </source>
</evidence>
<dbReference type="OrthoDB" id="2645723at2"/>
<name>A0A5N0E8L7_9NOCA</name>
<organism evidence="3 4">
    <name type="scientific">Nocardia colli</name>
    <dbReference type="NCBI Taxonomy" id="2545717"/>
    <lineage>
        <taxon>Bacteria</taxon>
        <taxon>Bacillati</taxon>
        <taxon>Actinomycetota</taxon>
        <taxon>Actinomycetes</taxon>
        <taxon>Mycobacteriales</taxon>
        <taxon>Nocardiaceae</taxon>
        <taxon>Nocardia</taxon>
    </lineage>
</organism>
<dbReference type="InterPro" id="IPR050266">
    <property type="entry name" value="AB_hydrolase_sf"/>
</dbReference>
<dbReference type="InterPro" id="IPR029058">
    <property type="entry name" value="AB_hydrolase_fold"/>
</dbReference>
<comment type="caution">
    <text evidence="3">The sequence shown here is derived from an EMBL/GenBank/DDBJ whole genome shotgun (WGS) entry which is preliminary data.</text>
</comment>
<feature type="domain" description="AB hydrolase-1" evidence="2">
    <location>
        <begin position="29"/>
        <end position="155"/>
    </location>
</feature>
<dbReference type="PANTHER" id="PTHR43798">
    <property type="entry name" value="MONOACYLGLYCEROL LIPASE"/>
    <property type="match status" value="1"/>
</dbReference>
<dbReference type="InterPro" id="IPR000073">
    <property type="entry name" value="AB_hydrolase_1"/>
</dbReference>
<reference evidence="3 4" key="1">
    <citation type="submission" date="2019-09" db="EMBL/GenBank/DDBJ databases">
        <authorList>
            <person name="Wang X."/>
        </authorList>
    </citation>
    <scope>NUCLEOTIDE SEQUENCE [LARGE SCALE GENOMIC DNA]</scope>
    <source>
        <strain evidence="3 4">CICC 11023</strain>
    </source>
</reference>
<keyword evidence="1 3" id="KW-0378">Hydrolase</keyword>
<accession>A0A5N0E8L7</accession>
<dbReference type="SUPFAM" id="SSF53474">
    <property type="entry name" value="alpha/beta-Hydrolases"/>
    <property type="match status" value="1"/>
</dbReference>
<dbReference type="GO" id="GO:0016020">
    <property type="term" value="C:membrane"/>
    <property type="evidence" value="ECO:0007669"/>
    <property type="project" value="TreeGrafter"/>
</dbReference>
<gene>
    <name evidence="3" type="ORF">F3087_27590</name>
</gene>
<sequence length="274" mass="29924">MGGMNMDTDQFTVRRAGVEIPVSRGGEGPALVLSPGLTSTQAELHELIELLRRDFDVVTFDLRGHGLSSAGDRYSFAEFLDDFAAVLAELELSAPVLAGHSYSADLIVHYTAEHPGTVGALVLIDGANPIPAPFITAADLPEFRALWEYTEQTTKRGTPSQVLLTAREILDLNLELDVLRSGIDLDIDVVGPGILDRYRTIDCPIHLIQATSMAGDSTEGRAPRHNRLWRAGFERLRRERPDISTTCLDATHALVVTHAPEIAQIIRSAHARTD</sequence>
<dbReference type="Proteomes" id="UP000323876">
    <property type="component" value="Unassembled WGS sequence"/>
</dbReference>
<evidence type="ECO:0000259" key="2">
    <source>
        <dbReference type="Pfam" id="PF00561"/>
    </source>
</evidence>
<dbReference type="EMBL" id="VXLC01000015">
    <property type="protein sequence ID" value="KAA8885762.1"/>
    <property type="molecule type" value="Genomic_DNA"/>
</dbReference>
<protein>
    <submittedName>
        <fullName evidence="3">Alpha/beta hydrolase</fullName>
    </submittedName>
</protein>
<dbReference type="AlphaFoldDB" id="A0A5N0E8L7"/>
<dbReference type="GO" id="GO:0016787">
    <property type="term" value="F:hydrolase activity"/>
    <property type="evidence" value="ECO:0007669"/>
    <property type="project" value="UniProtKB-KW"/>
</dbReference>
<dbReference type="Gene3D" id="3.40.50.1820">
    <property type="entry name" value="alpha/beta hydrolase"/>
    <property type="match status" value="1"/>
</dbReference>
<proteinExistence type="predicted"/>
<keyword evidence="4" id="KW-1185">Reference proteome</keyword>
<evidence type="ECO:0000256" key="1">
    <source>
        <dbReference type="ARBA" id="ARBA00022801"/>
    </source>
</evidence>
<evidence type="ECO:0000313" key="4">
    <source>
        <dbReference type="Proteomes" id="UP000323876"/>
    </source>
</evidence>